<sequence length="545" mass="61259">MKKRILYSFILAASLSLVGCSSFLEEDPKDQMPESEVYKNPDLIYLNTVANLYTMIGADYGGGGLAGTDRGLYDLNTFTADEAILPTRDGDWDDGGLWRDLFQHNWGTSNDLVIGTWDYLYKVIVSCNQSIDKLVMLQKEYPDNELFGTYKSEVRALRAMYYYYLLDMFARVPIVESSTIEIKDVRQSKRSEVFAFVRKELEESLPDLSDAKSAAEGEYYGRMTQSVANYILAKLALNAEIYTDDDWTDAVKPDGKNIKFTVDGEEVNCWEATVKYCNRITASGYALTQGLNGFSANFAAKNEGSIENIFVIPMDPTLYKANMMYLTRSRHYAVGAALGFGNGGWNGSSATLEAMKAFGYGTDTPDPRLDRTYYTGKVMVNGQYVEADGKVLEYKPLSVKLKFDKSDADMKVAGARMFKYEADPAATNDGKLQHNDYVLFRYSDVLLMKAEALFRDGKGGQSELNQVRDRVGAPQVVISLENILKERLLELAWEGVRRQDLIRFGEFTKAITDRPKSQAYKTVFPIHEKTLSVNKNLSQNPGYGK</sequence>
<evidence type="ECO:0000256" key="2">
    <source>
        <dbReference type="ARBA" id="ARBA00006275"/>
    </source>
</evidence>
<evidence type="ECO:0000256" key="1">
    <source>
        <dbReference type="ARBA" id="ARBA00004442"/>
    </source>
</evidence>
<evidence type="ECO:0000256" key="5">
    <source>
        <dbReference type="ARBA" id="ARBA00023237"/>
    </source>
</evidence>
<dbReference type="InterPro" id="IPR012944">
    <property type="entry name" value="SusD_RagB_dom"/>
</dbReference>
<organism evidence="9 10">
    <name type="scientific">Bacteroides nordii</name>
    <dbReference type="NCBI Taxonomy" id="291645"/>
    <lineage>
        <taxon>Bacteria</taxon>
        <taxon>Pseudomonadati</taxon>
        <taxon>Bacteroidota</taxon>
        <taxon>Bacteroidia</taxon>
        <taxon>Bacteroidales</taxon>
        <taxon>Bacteroidaceae</taxon>
        <taxon>Bacteroides</taxon>
    </lineage>
</organism>
<evidence type="ECO:0000259" key="7">
    <source>
        <dbReference type="Pfam" id="PF07980"/>
    </source>
</evidence>
<dbReference type="RefSeq" id="WP_007486246.1">
    <property type="nucleotide sequence ID" value="NZ_CABJFV010000001.1"/>
</dbReference>
<comment type="similarity">
    <text evidence="2">Belongs to the SusD family.</text>
</comment>
<proteinExistence type="inferred from homology"/>
<comment type="subcellular location">
    <subcellularLocation>
        <location evidence="1">Cell outer membrane</location>
    </subcellularLocation>
</comment>
<dbReference type="EMBL" id="QSGO01000001">
    <property type="protein sequence ID" value="RHB38628.1"/>
    <property type="molecule type" value="Genomic_DNA"/>
</dbReference>
<dbReference type="Pfam" id="PF14322">
    <property type="entry name" value="SusD-like_3"/>
    <property type="match status" value="1"/>
</dbReference>
<protein>
    <submittedName>
        <fullName evidence="9">RagB/SusD family nutrient uptake outer membrane protein</fullName>
    </submittedName>
</protein>
<dbReference type="Gene3D" id="1.25.40.390">
    <property type="match status" value="1"/>
</dbReference>
<dbReference type="Pfam" id="PF07980">
    <property type="entry name" value="SusD_RagB"/>
    <property type="match status" value="1"/>
</dbReference>
<feature type="signal peptide" evidence="6">
    <location>
        <begin position="1"/>
        <end position="24"/>
    </location>
</feature>
<evidence type="ECO:0000313" key="9">
    <source>
        <dbReference type="EMBL" id="RHB38628.1"/>
    </source>
</evidence>
<dbReference type="AlphaFoldDB" id="A0A413VYK0"/>
<evidence type="ECO:0000256" key="3">
    <source>
        <dbReference type="ARBA" id="ARBA00022729"/>
    </source>
</evidence>
<keyword evidence="5" id="KW-0998">Cell outer membrane</keyword>
<accession>A0A413VYK0</accession>
<feature type="chain" id="PRO_5019014192" evidence="6">
    <location>
        <begin position="25"/>
        <end position="545"/>
    </location>
</feature>
<comment type="caution">
    <text evidence="9">The sequence shown here is derived from an EMBL/GenBank/DDBJ whole genome shotgun (WGS) entry which is preliminary data.</text>
</comment>
<evidence type="ECO:0000313" key="10">
    <source>
        <dbReference type="Proteomes" id="UP000284379"/>
    </source>
</evidence>
<feature type="domain" description="RagB/SusD" evidence="7">
    <location>
        <begin position="338"/>
        <end position="543"/>
    </location>
</feature>
<dbReference type="InterPro" id="IPR011990">
    <property type="entry name" value="TPR-like_helical_dom_sf"/>
</dbReference>
<keyword evidence="4" id="KW-0472">Membrane</keyword>
<dbReference type="InterPro" id="IPR033985">
    <property type="entry name" value="SusD-like_N"/>
</dbReference>
<dbReference type="SUPFAM" id="SSF48452">
    <property type="entry name" value="TPR-like"/>
    <property type="match status" value="1"/>
</dbReference>
<dbReference type="GO" id="GO:0009279">
    <property type="term" value="C:cell outer membrane"/>
    <property type="evidence" value="ECO:0007669"/>
    <property type="project" value="UniProtKB-SubCell"/>
</dbReference>
<reference evidence="9 10" key="1">
    <citation type="submission" date="2018-08" db="EMBL/GenBank/DDBJ databases">
        <title>A genome reference for cultivated species of the human gut microbiota.</title>
        <authorList>
            <person name="Zou Y."/>
            <person name="Xue W."/>
            <person name="Luo G."/>
        </authorList>
    </citation>
    <scope>NUCLEOTIDE SEQUENCE [LARGE SCALE GENOMIC DNA]</scope>
    <source>
        <strain evidence="9 10">AM40-30BH</strain>
    </source>
</reference>
<keyword evidence="3 6" id="KW-0732">Signal</keyword>
<evidence type="ECO:0000259" key="8">
    <source>
        <dbReference type="Pfam" id="PF14322"/>
    </source>
</evidence>
<evidence type="ECO:0000256" key="4">
    <source>
        <dbReference type="ARBA" id="ARBA00023136"/>
    </source>
</evidence>
<gene>
    <name evidence="9" type="ORF">DW888_02160</name>
</gene>
<dbReference type="Proteomes" id="UP000284379">
    <property type="component" value="Unassembled WGS sequence"/>
</dbReference>
<dbReference type="PROSITE" id="PS51257">
    <property type="entry name" value="PROKAR_LIPOPROTEIN"/>
    <property type="match status" value="1"/>
</dbReference>
<name>A0A413VYK0_9BACE</name>
<evidence type="ECO:0000256" key="6">
    <source>
        <dbReference type="SAM" id="SignalP"/>
    </source>
</evidence>
<feature type="domain" description="SusD-like N-terminal" evidence="8">
    <location>
        <begin position="98"/>
        <end position="236"/>
    </location>
</feature>